<proteinExistence type="predicted"/>
<evidence type="ECO:0000256" key="1">
    <source>
        <dbReference type="ARBA" id="ARBA00022801"/>
    </source>
</evidence>
<dbReference type="SUPFAM" id="SSF52499">
    <property type="entry name" value="Isochorismatase-like hydrolases"/>
    <property type="match status" value="1"/>
</dbReference>
<keyword evidence="4" id="KW-1185">Reference proteome</keyword>
<dbReference type="AlphaFoldDB" id="A0A518N1E5"/>
<dbReference type="RefSeq" id="WP_144889633.1">
    <property type="nucleotide sequence ID" value="NZ_CP042218.1"/>
</dbReference>
<reference evidence="3 4" key="1">
    <citation type="submission" date="2019-07" db="EMBL/GenBank/DDBJ databases">
        <title>Full genome sequence of Luteimonas sp. Gr-4.</title>
        <authorList>
            <person name="Im W.-T."/>
        </authorList>
    </citation>
    <scope>NUCLEOTIDE SEQUENCE [LARGE SCALE GENOMIC DNA]</scope>
    <source>
        <strain evidence="3 4">Gr-4</strain>
    </source>
</reference>
<dbReference type="InterPro" id="IPR000868">
    <property type="entry name" value="Isochorismatase-like_dom"/>
</dbReference>
<dbReference type="PANTHER" id="PTHR43540">
    <property type="entry name" value="PEROXYUREIDOACRYLATE/UREIDOACRYLATE AMIDOHYDROLASE-RELATED"/>
    <property type="match status" value="1"/>
</dbReference>
<keyword evidence="1 3" id="KW-0378">Hydrolase</keyword>
<accession>A0A518N1E5</accession>
<sequence>MAGRVVPALLIVDMIGLFDFPTADRIAPAAVRAARSIHVLRKRFRERGWPVIYANDNFARWKSDFRELVAMAAATEGAAREIAARLEPGPEDHYLLKPKHSAFLATALPVLLAKLGVRRLLVTGMALESCVLATAIDANAREFEVAVAREAVAGQPALRQSTFRVLEGSKAARLVSASAAEAWCGRPAAADA</sequence>
<dbReference type="Proteomes" id="UP000316584">
    <property type="component" value="Chromosome"/>
</dbReference>
<dbReference type="CDD" id="cd00431">
    <property type="entry name" value="cysteine_hydrolases"/>
    <property type="match status" value="1"/>
</dbReference>
<organism evidence="3 4">
    <name type="scientific">Luteimonas granuli</name>
    <dbReference type="NCBI Taxonomy" id="1176533"/>
    <lineage>
        <taxon>Bacteria</taxon>
        <taxon>Pseudomonadati</taxon>
        <taxon>Pseudomonadota</taxon>
        <taxon>Gammaproteobacteria</taxon>
        <taxon>Lysobacterales</taxon>
        <taxon>Lysobacteraceae</taxon>
        <taxon>Luteimonas</taxon>
    </lineage>
</organism>
<dbReference type="PANTHER" id="PTHR43540:SF6">
    <property type="entry name" value="ISOCHORISMATASE-LIKE DOMAIN-CONTAINING PROTEIN"/>
    <property type="match status" value="1"/>
</dbReference>
<dbReference type="InterPro" id="IPR036380">
    <property type="entry name" value="Isochorismatase-like_sf"/>
</dbReference>
<dbReference type="Gene3D" id="3.40.50.850">
    <property type="entry name" value="Isochorismatase-like"/>
    <property type="match status" value="1"/>
</dbReference>
<dbReference type="KEGG" id="lug:FPZ22_01535"/>
<evidence type="ECO:0000313" key="3">
    <source>
        <dbReference type="EMBL" id="QDW65740.1"/>
    </source>
</evidence>
<name>A0A518N1E5_9GAMM</name>
<evidence type="ECO:0000259" key="2">
    <source>
        <dbReference type="Pfam" id="PF00857"/>
    </source>
</evidence>
<dbReference type="Pfam" id="PF00857">
    <property type="entry name" value="Isochorismatase"/>
    <property type="match status" value="1"/>
</dbReference>
<feature type="domain" description="Isochorismatase-like" evidence="2">
    <location>
        <begin position="8"/>
        <end position="157"/>
    </location>
</feature>
<protein>
    <submittedName>
        <fullName evidence="3">Cysteine hydrolase</fullName>
    </submittedName>
</protein>
<gene>
    <name evidence="3" type="ORF">FPZ22_01535</name>
</gene>
<dbReference type="OrthoDB" id="9807387at2"/>
<dbReference type="EMBL" id="CP042218">
    <property type="protein sequence ID" value="QDW65740.1"/>
    <property type="molecule type" value="Genomic_DNA"/>
</dbReference>
<dbReference type="GO" id="GO:0016787">
    <property type="term" value="F:hydrolase activity"/>
    <property type="evidence" value="ECO:0007669"/>
    <property type="project" value="UniProtKB-KW"/>
</dbReference>
<dbReference type="InterPro" id="IPR050272">
    <property type="entry name" value="Isochorismatase-like_hydrls"/>
</dbReference>
<evidence type="ECO:0000313" key="4">
    <source>
        <dbReference type="Proteomes" id="UP000316584"/>
    </source>
</evidence>